<name>A0AAV1N5C9_SCOSC</name>
<gene>
    <name evidence="1" type="ORF">FSCOSCO3_A027735</name>
</gene>
<comment type="caution">
    <text evidence="1">The sequence shown here is derived from an EMBL/GenBank/DDBJ whole genome shotgun (WGS) entry which is preliminary data.</text>
</comment>
<dbReference type="AlphaFoldDB" id="A0AAV1N5C9"/>
<proteinExistence type="predicted"/>
<reference evidence="1 2" key="1">
    <citation type="submission" date="2024-01" db="EMBL/GenBank/DDBJ databases">
        <authorList>
            <person name="Alioto T."/>
            <person name="Alioto T."/>
            <person name="Gomez Garrido J."/>
        </authorList>
    </citation>
    <scope>NUCLEOTIDE SEQUENCE [LARGE SCALE GENOMIC DNA]</scope>
</reference>
<evidence type="ECO:0000313" key="1">
    <source>
        <dbReference type="EMBL" id="CAK6954591.1"/>
    </source>
</evidence>
<dbReference type="PANTHER" id="PTHR36649">
    <property type="entry name" value="UBIQUITIN-LIKE DOMAIN-CONTAINING PROTEIN"/>
    <property type="match status" value="1"/>
</dbReference>
<dbReference type="Proteomes" id="UP001314229">
    <property type="component" value="Unassembled WGS sequence"/>
</dbReference>
<dbReference type="SUPFAM" id="SSF56399">
    <property type="entry name" value="ADP-ribosylation"/>
    <property type="match status" value="1"/>
</dbReference>
<organism evidence="1 2">
    <name type="scientific">Scomber scombrus</name>
    <name type="common">Atlantic mackerel</name>
    <name type="synonym">Scomber vernalis</name>
    <dbReference type="NCBI Taxonomy" id="13677"/>
    <lineage>
        <taxon>Eukaryota</taxon>
        <taxon>Metazoa</taxon>
        <taxon>Chordata</taxon>
        <taxon>Craniata</taxon>
        <taxon>Vertebrata</taxon>
        <taxon>Euteleostomi</taxon>
        <taxon>Actinopterygii</taxon>
        <taxon>Neopterygii</taxon>
        <taxon>Teleostei</taxon>
        <taxon>Neoteleostei</taxon>
        <taxon>Acanthomorphata</taxon>
        <taxon>Pelagiaria</taxon>
        <taxon>Scombriformes</taxon>
        <taxon>Scombridae</taxon>
        <taxon>Scomber</taxon>
    </lineage>
</organism>
<evidence type="ECO:0000313" key="2">
    <source>
        <dbReference type="Proteomes" id="UP001314229"/>
    </source>
</evidence>
<dbReference type="EMBL" id="CAWUFR010000017">
    <property type="protein sequence ID" value="CAK6954591.1"/>
    <property type="molecule type" value="Genomic_DNA"/>
</dbReference>
<sequence length="269" mass="30461">MDRAIALEALCALCNSCVTSFQKQGFHGGAASQRRQMCVKDFICTVLDADETCQVSRSNFVRLQSVLQGYGLKAGQAQDAAVRAPTDRDIIIDEDEFFDPQFDYDFRSLTDNETYYRGGEVYERPYGWYRFALKVLDKYDENAWLGTRYRSTQSVPGEWPVSYHGTSKKGAEGIISGYYKPGAGQAYGRGIYSTPYIDEAVYYTKTFTSNSTGKTYQVVLQNRINAVYRQKHNNDKYWLVPISAGTSPANEQDIVEMTIRPYGLLLKEV</sequence>
<dbReference type="PANTHER" id="PTHR36649:SF28">
    <property type="entry name" value="UBIQUITIN-LIKE DOMAIN-CONTAINING PROTEIN"/>
    <property type="match status" value="1"/>
</dbReference>
<protein>
    <submittedName>
        <fullName evidence="1">Uncharacterized protein LOC128358581</fullName>
    </submittedName>
</protein>
<keyword evidence="2" id="KW-1185">Reference proteome</keyword>
<accession>A0AAV1N5C9</accession>